<dbReference type="Gramene" id="TuG1812U0000292500.01.T01">
    <property type="protein sequence ID" value="TuG1812U0000292500.01.T01.s_cds6235"/>
    <property type="gene ID" value="TuG1812U0000292500.01"/>
</dbReference>
<accession>A0A8R7RCJ6</accession>
<reference evidence="2" key="2">
    <citation type="submission" date="2018-03" db="EMBL/GenBank/DDBJ databases">
        <title>The Triticum urartu genome reveals the dynamic nature of wheat genome evolution.</title>
        <authorList>
            <person name="Ling H."/>
            <person name="Ma B."/>
            <person name="Shi X."/>
            <person name="Liu H."/>
            <person name="Dong L."/>
            <person name="Sun H."/>
            <person name="Cao Y."/>
            <person name="Gao Q."/>
            <person name="Zheng S."/>
            <person name="Li Y."/>
            <person name="Yu Y."/>
            <person name="Du H."/>
            <person name="Qi M."/>
            <person name="Li Y."/>
            <person name="Yu H."/>
            <person name="Cui Y."/>
            <person name="Wang N."/>
            <person name="Chen C."/>
            <person name="Wu H."/>
            <person name="Zhao Y."/>
            <person name="Zhang J."/>
            <person name="Li Y."/>
            <person name="Zhou W."/>
            <person name="Zhang B."/>
            <person name="Hu W."/>
            <person name="Eijk M."/>
            <person name="Tang J."/>
            <person name="Witsenboer H."/>
            <person name="Zhao S."/>
            <person name="Li Z."/>
            <person name="Zhang A."/>
            <person name="Wang D."/>
            <person name="Liang C."/>
        </authorList>
    </citation>
    <scope>NUCLEOTIDE SEQUENCE [LARGE SCALE GENOMIC DNA]</scope>
    <source>
        <strain evidence="2">cv. G1812</strain>
    </source>
</reference>
<proteinExistence type="predicted"/>
<protein>
    <submittedName>
        <fullName evidence="2">Uncharacterized protein</fullName>
    </submittedName>
</protein>
<evidence type="ECO:0000256" key="1">
    <source>
        <dbReference type="SAM" id="MobiDB-lite"/>
    </source>
</evidence>
<dbReference type="AlphaFoldDB" id="A0A8R7RCJ6"/>
<feature type="region of interest" description="Disordered" evidence="1">
    <location>
        <begin position="1"/>
        <end position="91"/>
    </location>
</feature>
<evidence type="ECO:0000313" key="3">
    <source>
        <dbReference type="Proteomes" id="UP000015106"/>
    </source>
</evidence>
<organism evidence="2 3">
    <name type="scientific">Triticum urartu</name>
    <name type="common">Red wild einkorn</name>
    <name type="synonym">Crithodium urartu</name>
    <dbReference type="NCBI Taxonomy" id="4572"/>
    <lineage>
        <taxon>Eukaryota</taxon>
        <taxon>Viridiplantae</taxon>
        <taxon>Streptophyta</taxon>
        <taxon>Embryophyta</taxon>
        <taxon>Tracheophyta</taxon>
        <taxon>Spermatophyta</taxon>
        <taxon>Magnoliopsida</taxon>
        <taxon>Liliopsida</taxon>
        <taxon>Poales</taxon>
        <taxon>Poaceae</taxon>
        <taxon>BOP clade</taxon>
        <taxon>Pooideae</taxon>
        <taxon>Triticodae</taxon>
        <taxon>Triticeae</taxon>
        <taxon>Triticinae</taxon>
        <taxon>Triticum</taxon>
    </lineage>
</organism>
<dbReference type="Gramene" id="TuG1812G0100001465.01.T01">
    <property type="protein sequence ID" value="TuG1812G0100001465.01.T01.cds360314"/>
    <property type="gene ID" value="TuG1812G0100001465.01"/>
</dbReference>
<evidence type="ECO:0000313" key="2">
    <source>
        <dbReference type="EnsemblPlants" id="TuG1812U0000292500.01.T01.s_cds6235"/>
    </source>
</evidence>
<keyword evidence="3" id="KW-1185">Reference proteome</keyword>
<reference evidence="3" key="1">
    <citation type="journal article" date="2013" name="Nature">
        <title>Draft genome of the wheat A-genome progenitor Triticum urartu.</title>
        <authorList>
            <person name="Ling H.Q."/>
            <person name="Zhao S."/>
            <person name="Liu D."/>
            <person name="Wang J."/>
            <person name="Sun H."/>
            <person name="Zhang C."/>
            <person name="Fan H."/>
            <person name="Li D."/>
            <person name="Dong L."/>
            <person name="Tao Y."/>
            <person name="Gao C."/>
            <person name="Wu H."/>
            <person name="Li Y."/>
            <person name="Cui Y."/>
            <person name="Guo X."/>
            <person name="Zheng S."/>
            <person name="Wang B."/>
            <person name="Yu K."/>
            <person name="Liang Q."/>
            <person name="Yang W."/>
            <person name="Lou X."/>
            <person name="Chen J."/>
            <person name="Feng M."/>
            <person name="Jian J."/>
            <person name="Zhang X."/>
            <person name="Luo G."/>
            <person name="Jiang Y."/>
            <person name="Liu J."/>
            <person name="Wang Z."/>
            <person name="Sha Y."/>
            <person name="Zhang B."/>
            <person name="Wu H."/>
            <person name="Tang D."/>
            <person name="Shen Q."/>
            <person name="Xue P."/>
            <person name="Zou S."/>
            <person name="Wang X."/>
            <person name="Liu X."/>
            <person name="Wang F."/>
            <person name="Yang Y."/>
            <person name="An X."/>
            <person name="Dong Z."/>
            <person name="Zhang K."/>
            <person name="Zhang X."/>
            <person name="Luo M.C."/>
            <person name="Dvorak J."/>
            <person name="Tong Y."/>
            <person name="Wang J."/>
            <person name="Yang H."/>
            <person name="Li Z."/>
            <person name="Wang D."/>
            <person name="Zhang A."/>
            <person name="Wang J."/>
        </authorList>
    </citation>
    <scope>NUCLEOTIDE SEQUENCE</scope>
    <source>
        <strain evidence="3">cv. G1812</strain>
    </source>
</reference>
<reference evidence="2" key="3">
    <citation type="submission" date="2022-06" db="UniProtKB">
        <authorList>
            <consortium name="EnsemblPlants"/>
        </authorList>
    </citation>
    <scope>IDENTIFICATION</scope>
</reference>
<name>A0A8R7RCJ6_TRIUA</name>
<dbReference type="Proteomes" id="UP000015106">
    <property type="component" value="Chromosome 1"/>
</dbReference>
<dbReference type="EnsemblPlants" id="TuG1812G0100001465.01.T01">
    <property type="protein sequence ID" value="TuG1812G0100001465.01.T01.cds360314"/>
    <property type="gene ID" value="TuG1812G0100001465.01"/>
</dbReference>
<dbReference type="EnsemblPlants" id="TuG1812U0000292500.01.T01">
    <property type="protein sequence ID" value="TuG1812U0000292500.01.T01.s_cds6235"/>
    <property type="gene ID" value="TuG1812U0000292500.01"/>
</dbReference>
<sequence length="104" mass="10827">MVGRAHHRRRDELPPRSSSSEESPRRRVSGATPLEAPFASPSAGGLHVLTQPERLLDGGLASGTPSSKTRRLNLMHGKDGGVAGEPQPMGDSICGYLGGTKASA</sequence>